<comment type="cofactor">
    <cofactor evidence="1 8">
        <name>pyridoxal 5'-phosphate</name>
        <dbReference type="ChEBI" id="CHEBI:597326"/>
    </cofactor>
</comment>
<dbReference type="Gene3D" id="3.40.640.10">
    <property type="entry name" value="Type I PLP-dependent aspartate aminotransferase-like (Major domain)"/>
    <property type="match status" value="1"/>
</dbReference>
<dbReference type="AlphaFoldDB" id="A0A8J6ID30"/>
<dbReference type="Pfam" id="PF01053">
    <property type="entry name" value="Cys_Met_Meta_PP"/>
    <property type="match status" value="1"/>
</dbReference>
<dbReference type="FunFam" id="3.90.1150.10:FF:000033">
    <property type="entry name" value="Cystathionine gamma-synthase"/>
    <property type="match status" value="1"/>
</dbReference>
<proteinExistence type="inferred from homology"/>
<dbReference type="GO" id="GO:0019346">
    <property type="term" value="P:transsulfuration"/>
    <property type="evidence" value="ECO:0007669"/>
    <property type="project" value="InterPro"/>
</dbReference>
<protein>
    <recommendedName>
        <fullName evidence="6">O-succinylhomoserine sulfhydrylase</fullName>
    </recommendedName>
</protein>
<dbReference type="PIRSF" id="PIRSF001434">
    <property type="entry name" value="CGS"/>
    <property type="match status" value="1"/>
</dbReference>
<dbReference type="Proteomes" id="UP000597668">
    <property type="component" value="Unassembled WGS sequence"/>
</dbReference>
<dbReference type="InterPro" id="IPR015424">
    <property type="entry name" value="PyrdxlP-dep_Trfase"/>
</dbReference>
<dbReference type="PANTHER" id="PTHR43797:SF2">
    <property type="entry name" value="HOMOCYSTEINE_CYSTEINE SYNTHASE"/>
    <property type="match status" value="1"/>
</dbReference>
<gene>
    <name evidence="9" type="ORF">H8K20_01235</name>
</gene>
<keyword evidence="10" id="KW-1185">Reference proteome</keyword>
<comment type="caution">
    <text evidence="9">The sequence shown here is derived from an EMBL/GenBank/DDBJ whole genome shotgun (WGS) entry which is preliminary data.</text>
</comment>
<dbReference type="PANTHER" id="PTHR43797">
    <property type="entry name" value="HOMOCYSTEINE/CYSTEINE SYNTHASE"/>
    <property type="match status" value="1"/>
</dbReference>
<evidence type="ECO:0000313" key="10">
    <source>
        <dbReference type="Proteomes" id="UP000597668"/>
    </source>
</evidence>
<dbReference type="InterPro" id="IPR054542">
    <property type="entry name" value="Cys_met_metab_PP"/>
</dbReference>
<comment type="similarity">
    <text evidence="5">Belongs to the trans-sulfuration enzymes family. MetZ subfamily.</text>
</comment>
<dbReference type="PROSITE" id="PS00868">
    <property type="entry name" value="CYS_MET_METAB_PP"/>
    <property type="match status" value="1"/>
</dbReference>
<dbReference type="InterPro" id="IPR015421">
    <property type="entry name" value="PyrdxlP-dep_Trfase_major"/>
</dbReference>
<dbReference type="NCBIfam" id="TIGR01326">
    <property type="entry name" value="OAH_OAS_sulfhy"/>
    <property type="match status" value="1"/>
</dbReference>
<dbReference type="InterPro" id="IPR000277">
    <property type="entry name" value="Cys/Met-Metab_PyrdxlP-dep_enz"/>
</dbReference>
<dbReference type="EMBL" id="JACOGI010000001">
    <property type="protein sequence ID" value="MBC3515015.1"/>
    <property type="molecule type" value="Genomic_DNA"/>
</dbReference>
<evidence type="ECO:0000256" key="8">
    <source>
        <dbReference type="RuleBase" id="RU362118"/>
    </source>
</evidence>
<dbReference type="Gene3D" id="3.90.1150.10">
    <property type="entry name" value="Aspartate Aminotransferase, domain 1"/>
    <property type="match status" value="1"/>
</dbReference>
<organism evidence="9 10">
    <name type="scientific">Neobittarella massiliensis</name>
    <name type="common">ex Bilen et al. 2018</name>
    <dbReference type="NCBI Taxonomy" id="2041842"/>
    <lineage>
        <taxon>Bacteria</taxon>
        <taxon>Bacillati</taxon>
        <taxon>Bacillota</taxon>
        <taxon>Clostridia</taxon>
        <taxon>Eubacteriales</taxon>
        <taxon>Oscillospiraceae</taxon>
        <taxon>Neobittarella (ex Bilen et al. 2018)</taxon>
    </lineage>
</organism>
<dbReference type="CDD" id="cd00614">
    <property type="entry name" value="CGS_like"/>
    <property type="match status" value="1"/>
</dbReference>
<evidence type="ECO:0000256" key="7">
    <source>
        <dbReference type="PIRSR" id="PIRSR001434-2"/>
    </source>
</evidence>
<evidence type="ECO:0000256" key="6">
    <source>
        <dbReference type="ARBA" id="ARBA00071157"/>
    </source>
</evidence>
<comment type="subunit">
    <text evidence="2">Homotetramer.</text>
</comment>
<sequence length="436" mass="46672">MKEILIKGAYPLKYGFDTMAIHSGQQLDSQTYSRALPIYQTTAYGFEDLQHAQDLFELKAPGNIYSRISNPTQQTLEERVAALDGGVGALAFASGHAAICAVMLNLAACGDNIVSSDKIYGGAINLLGPTFAGMGITTTFVDTNDLTAWEAATDDRTKAYFVEGIGNPNANVADIEKLAELAHRHGIPLIVDSTFTTPYLQRPIEFGADIVVHSATKYLGGHGTSMAGVVVDSGNFVFAGNGRFPQYNQPDGSYHGCVFAKDFGNAGFISRLRALYLRDLGACLSPFNAFMICQGIETLSLRMQRHCENALKVAEFLEGHPAVDKVNYPLLPSSPDYQLAKKYLPKGASSVFTFELHGGKEAGAKFISALKLFSHVANVGDVRSLVIHPGTTTHSQLTPEQLKAAGITAGTVRLSVGLEEIGDILADLEQALAATC</sequence>
<dbReference type="FunFam" id="3.40.640.10:FF:000035">
    <property type="entry name" value="O-succinylhomoserine sulfhydrylase"/>
    <property type="match status" value="1"/>
</dbReference>
<dbReference type="GO" id="GO:0071269">
    <property type="term" value="P:L-homocysteine biosynthetic process"/>
    <property type="evidence" value="ECO:0007669"/>
    <property type="project" value="TreeGrafter"/>
</dbReference>
<dbReference type="SUPFAM" id="SSF53383">
    <property type="entry name" value="PLP-dependent transferases"/>
    <property type="match status" value="1"/>
</dbReference>
<reference evidence="9" key="1">
    <citation type="submission" date="2020-08" db="EMBL/GenBank/DDBJ databases">
        <authorList>
            <person name="Liu C."/>
            <person name="Sun Q."/>
        </authorList>
    </citation>
    <scope>NUCLEOTIDE SEQUENCE</scope>
    <source>
        <strain evidence="9">NSJ-65</strain>
    </source>
</reference>
<evidence type="ECO:0000256" key="3">
    <source>
        <dbReference type="ARBA" id="ARBA00022679"/>
    </source>
</evidence>
<dbReference type="GO" id="GO:0003961">
    <property type="term" value="F:O-acetylhomoserine aminocarboxypropyltransferase activity"/>
    <property type="evidence" value="ECO:0007669"/>
    <property type="project" value="TreeGrafter"/>
</dbReference>
<dbReference type="GO" id="GO:0005737">
    <property type="term" value="C:cytoplasm"/>
    <property type="evidence" value="ECO:0007669"/>
    <property type="project" value="TreeGrafter"/>
</dbReference>
<dbReference type="GO" id="GO:0006535">
    <property type="term" value="P:cysteine biosynthetic process from serine"/>
    <property type="evidence" value="ECO:0007669"/>
    <property type="project" value="TreeGrafter"/>
</dbReference>
<feature type="modified residue" description="N6-(pyridoxal phosphate)lysine" evidence="7">
    <location>
        <position position="217"/>
    </location>
</feature>
<evidence type="ECO:0000256" key="5">
    <source>
        <dbReference type="ARBA" id="ARBA00060995"/>
    </source>
</evidence>
<dbReference type="GO" id="GO:0030170">
    <property type="term" value="F:pyridoxal phosphate binding"/>
    <property type="evidence" value="ECO:0007669"/>
    <property type="project" value="InterPro"/>
</dbReference>
<dbReference type="OrthoDB" id="9780685at2"/>
<dbReference type="InterPro" id="IPR015422">
    <property type="entry name" value="PyrdxlP-dep_Trfase_small"/>
</dbReference>
<evidence type="ECO:0000256" key="4">
    <source>
        <dbReference type="ARBA" id="ARBA00022898"/>
    </source>
</evidence>
<evidence type="ECO:0000256" key="1">
    <source>
        <dbReference type="ARBA" id="ARBA00001933"/>
    </source>
</evidence>
<dbReference type="GO" id="GO:0004124">
    <property type="term" value="F:cysteine synthase activity"/>
    <property type="evidence" value="ECO:0007669"/>
    <property type="project" value="TreeGrafter"/>
</dbReference>
<evidence type="ECO:0000313" key="9">
    <source>
        <dbReference type="EMBL" id="MBC3515015.1"/>
    </source>
</evidence>
<name>A0A8J6ID30_9FIRM</name>
<keyword evidence="4 7" id="KW-0663">Pyridoxal phosphate</keyword>
<dbReference type="InterPro" id="IPR006235">
    <property type="entry name" value="OAc-hSer/O-AcSer_sulfhydrylase"/>
</dbReference>
<evidence type="ECO:0000256" key="2">
    <source>
        <dbReference type="ARBA" id="ARBA00011881"/>
    </source>
</evidence>
<keyword evidence="3" id="KW-0808">Transferase</keyword>
<accession>A0A8J6ID30</accession>